<dbReference type="GO" id="GO:0000272">
    <property type="term" value="P:polysaccharide catabolic process"/>
    <property type="evidence" value="ECO:0007669"/>
    <property type="project" value="UniProtKB-KW"/>
</dbReference>
<feature type="chain" id="PRO_5009111850" description="Fibronectin type-III domain-containing protein" evidence="9">
    <location>
        <begin position="28"/>
        <end position="688"/>
    </location>
</feature>
<evidence type="ECO:0000256" key="8">
    <source>
        <dbReference type="RuleBase" id="RU003355"/>
    </source>
</evidence>
<evidence type="ECO:0000256" key="2">
    <source>
        <dbReference type="ARBA" id="ARBA00022670"/>
    </source>
</evidence>
<dbReference type="PRINTS" id="PR00723">
    <property type="entry name" value="SUBTILISIN"/>
</dbReference>
<dbReference type="InterPro" id="IPR036852">
    <property type="entry name" value="Peptidase_S8/S53_dom_sf"/>
</dbReference>
<dbReference type="InterPro" id="IPR023828">
    <property type="entry name" value="Peptidase_S8_Ser-AS"/>
</dbReference>
<dbReference type="OrthoDB" id="9813435at2"/>
<dbReference type="SMART" id="SM00060">
    <property type="entry name" value="FN3"/>
    <property type="match status" value="2"/>
</dbReference>
<dbReference type="PROSITE" id="PS00136">
    <property type="entry name" value="SUBTILASE_ASP"/>
    <property type="match status" value="1"/>
</dbReference>
<dbReference type="PROSITE" id="PS51892">
    <property type="entry name" value="SUBTILASE"/>
    <property type="match status" value="1"/>
</dbReference>
<dbReference type="PANTHER" id="PTHR43806">
    <property type="entry name" value="PEPTIDASE S8"/>
    <property type="match status" value="1"/>
</dbReference>
<dbReference type="InterPro" id="IPR036116">
    <property type="entry name" value="FN3_sf"/>
</dbReference>
<evidence type="ECO:0000256" key="3">
    <source>
        <dbReference type="ARBA" id="ARBA00022801"/>
    </source>
</evidence>
<organism evidence="11 12">
    <name type="scientific">Candidatus Rhodoluna planktonica</name>
    <dbReference type="NCBI Taxonomy" id="535712"/>
    <lineage>
        <taxon>Bacteria</taxon>
        <taxon>Bacillati</taxon>
        <taxon>Actinomycetota</taxon>
        <taxon>Actinomycetes</taxon>
        <taxon>Micrococcales</taxon>
        <taxon>Microbacteriaceae</taxon>
        <taxon>Luna cluster</taxon>
        <taxon>Luna-1 subcluster</taxon>
        <taxon>Rhodoluna</taxon>
    </lineage>
</organism>
<evidence type="ECO:0000259" key="10">
    <source>
        <dbReference type="PROSITE" id="PS50853"/>
    </source>
</evidence>
<dbReference type="InterPro" id="IPR003961">
    <property type="entry name" value="FN3_dom"/>
</dbReference>
<keyword evidence="4 7" id="KW-0720">Serine protease</keyword>
<dbReference type="PROSITE" id="PS50853">
    <property type="entry name" value="FN3"/>
    <property type="match status" value="2"/>
</dbReference>
<dbReference type="SUPFAM" id="SSF52743">
    <property type="entry name" value="Subtilisin-like"/>
    <property type="match status" value="1"/>
</dbReference>
<sequence length="688" mass="70218">MVKFPFRHLVAIAVAAAMPLAAIPAAASISQVAPEANLESSVSGLIVSYRDGVSPVSDDGQPTGENAAGVDLLNTEALGMGFYAVQFESELTTPDAQKIAARMQQDPRISSVELDTKIVAASSTPRVLSALRAASAPRSPIAKDAFSPLAPTNARVNLTWAAPASTYGAKIVGYRIERSVNGSSWSIAVSNTARTSRTHTVTAGNTSGVNYYWRVRAITKLGSFVRVGLASAAVRGRATTVAQPPQLITPDLVSLASADAANGVTVTWSSQSIYQKGGLRTSYRATATAGGAVVAECVTYSNTCTILGLAPEIEHEIKVAATNSRGTSFSGVTLTPRDSEYGKQWYLSATNGINAAKAWSMTSGSRSVVVAVLDSGITNHPDLDGNVVAGYDFVECDTNTGSCAITNDGDGPDPDPTDPGDYLNSERSSWHGTHVAGLIAARANDIGIIGVAPQVRIQPVRVLGAGGSGNSSSLVKALNWAAGNAVSGVPANATPAKVINLSVASPDPGPCPTSLATILPAIKAKGITVVTAAGNTAGNAANYWPGNCYPTINVGSVGPTGEKAGYSNYGSQFSNGVDIAAPGGDSQNPAGSPSGTNGRVLSLINNGTTVSTDFGYSYQEGTSMAAPLVSGVVALMYSAKYNITPDQIWNILQTTAKPHVANTQCSAGLCGIGVVNASLAVAAAAALP</sequence>
<evidence type="ECO:0000313" key="11">
    <source>
        <dbReference type="EMBL" id="AOY55816.1"/>
    </source>
</evidence>
<dbReference type="GO" id="GO:0004252">
    <property type="term" value="F:serine-type endopeptidase activity"/>
    <property type="evidence" value="ECO:0007669"/>
    <property type="project" value="UniProtKB-UniRule"/>
</dbReference>
<dbReference type="InterPro" id="IPR013783">
    <property type="entry name" value="Ig-like_fold"/>
</dbReference>
<feature type="domain" description="Fibronectin type-III" evidence="10">
    <location>
        <begin position="244"/>
        <end position="338"/>
    </location>
</feature>
<evidence type="ECO:0000256" key="6">
    <source>
        <dbReference type="ARBA" id="ARBA00023326"/>
    </source>
</evidence>
<name>A0A1D9DYC9_9MICO</name>
<dbReference type="InterPro" id="IPR023827">
    <property type="entry name" value="Peptidase_S8_Asp-AS"/>
</dbReference>
<dbReference type="AlphaFoldDB" id="A0A1D9DYC9"/>
<evidence type="ECO:0000256" key="7">
    <source>
        <dbReference type="PROSITE-ProRule" id="PRU01240"/>
    </source>
</evidence>
<feature type="active site" description="Charge relay system" evidence="7">
    <location>
        <position position="623"/>
    </location>
</feature>
<keyword evidence="5" id="KW-0326">Glycosidase</keyword>
<dbReference type="InterPro" id="IPR022398">
    <property type="entry name" value="Peptidase_S8_His-AS"/>
</dbReference>
<evidence type="ECO:0000313" key="12">
    <source>
        <dbReference type="Proteomes" id="UP000243784"/>
    </source>
</evidence>
<proteinExistence type="inferred from homology"/>
<dbReference type="SUPFAM" id="SSF49265">
    <property type="entry name" value="Fibronectin type III"/>
    <property type="match status" value="1"/>
</dbReference>
<keyword evidence="3 7" id="KW-0378">Hydrolase</keyword>
<dbReference type="PROSITE" id="PS00138">
    <property type="entry name" value="SUBTILASE_SER"/>
    <property type="match status" value="1"/>
</dbReference>
<evidence type="ECO:0000256" key="5">
    <source>
        <dbReference type="ARBA" id="ARBA00023295"/>
    </source>
</evidence>
<dbReference type="CDD" id="cd00063">
    <property type="entry name" value="FN3"/>
    <property type="match status" value="1"/>
</dbReference>
<comment type="similarity">
    <text evidence="1 7 8">Belongs to the peptidase S8 family.</text>
</comment>
<keyword evidence="12" id="KW-1185">Reference proteome</keyword>
<dbReference type="PROSITE" id="PS00137">
    <property type="entry name" value="SUBTILASE_HIS"/>
    <property type="match status" value="1"/>
</dbReference>
<reference evidence="11 12" key="1">
    <citation type="journal article" date="2016" name="Biochim. Biophys. Acta">
        <title>Photochemical characterization of actinorhodopsin and its functional existence in the natural host.</title>
        <authorList>
            <person name="Nakamura S."/>
            <person name="Kikukawa T."/>
            <person name="Tamogami J."/>
            <person name="Kamiya M."/>
            <person name="Aizawa T."/>
            <person name="Hahn M.W."/>
            <person name="Ihara K."/>
            <person name="Kamo N."/>
            <person name="Demura M."/>
        </authorList>
    </citation>
    <scope>NUCLEOTIDE SEQUENCE [LARGE SCALE GENOMIC DNA]</scope>
    <source>
        <strain evidence="11 12">MWH-Dar1</strain>
    </source>
</reference>
<dbReference type="EMBL" id="CP015208">
    <property type="protein sequence ID" value="AOY55816.1"/>
    <property type="molecule type" value="Genomic_DNA"/>
</dbReference>
<keyword evidence="2 7" id="KW-0645">Protease</keyword>
<keyword evidence="6" id="KW-0624">Polysaccharide degradation</keyword>
<dbReference type="Pfam" id="PF00082">
    <property type="entry name" value="Peptidase_S8"/>
    <property type="match status" value="1"/>
</dbReference>
<accession>A0A1D9DYC9</accession>
<dbReference type="GO" id="GO:0016798">
    <property type="term" value="F:hydrolase activity, acting on glycosyl bonds"/>
    <property type="evidence" value="ECO:0007669"/>
    <property type="project" value="UniProtKB-KW"/>
</dbReference>
<dbReference type="Proteomes" id="UP000243784">
    <property type="component" value="Chromosome"/>
</dbReference>
<dbReference type="RefSeq" id="WP_070954328.1">
    <property type="nucleotide sequence ID" value="NZ_CP015208.1"/>
</dbReference>
<dbReference type="Gene3D" id="3.40.50.200">
    <property type="entry name" value="Peptidase S8/S53 domain"/>
    <property type="match status" value="1"/>
</dbReference>
<protein>
    <recommendedName>
        <fullName evidence="10">Fibronectin type-III domain-containing protein</fullName>
    </recommendedName>
</protein>
<dbReference type="GO" id="GO:0006508">
    <property type="term" value="P:proteolysis"/>
    <property type="evidence" value="ECO:0007669"/>
    <property type="project" value="UniProtKB-KW"/>
</dbReference>
<dbReference type="STRING" id="535712.A4Z71_02150"/>
<evidence type="ECO:0000256" key="1">
    <source>
        <dbReference type="ARBA" id="ARBA00011073"/>
    </source>
</evidence>
<evidence type="ECO:0000256" key="4">
    <source>
        <dbReference type="ARBA" id="ARBA00022825"/>
    </source>
</evidence>
<feature type="signal peptide" evidence="9">
    <location>
        <begin position="1"/>
        <end position="27"/>
    </location>
</feature>
<keyword evidence="6" id="KW-0119">Carbohydrate metabolism</keyword>
<feature type="domain" description="Fibronectin type-III" evidence="10">
    <location>
        <begin position="136"/>
        <end position="243"/>
    </location>
</feature>
<evidence type="ECO:0000256" key="9">
    <source>
        <dbReference type="SAM" id="SignalP"/>
    </source>
</evidence>
<feature type="active site" description="Charge relay system" evidence="7">
    <location>
        <position position="374"/>
    </location>
</feature>
<gene>
    <name evidence="11" type="ORF">A4Z71_02150</name>
</gene>
<dbReference type="InterPro" id="IPR000209">
    <property type="entry name" value="Peptidase_S8/S53_dom"/>
</dbReference>
<dbReference type="InterPro" id="IPR050131">
    <property type="entry name" value="Peptidase_S8_subtilisin-like"/>
</dbReference>
<feature type="active site" description="Charge relay system" evidence="7">
    <location>
        <position position="431"/>
    </location>
</feature>
<keyword evidence="9" id="KW-0732">Signal</keyword>
<dbReference type="PANTHER" id="PTHR43806:SF11">
    <property type="entry name" value="CEREVISIN-RELATED"/>
    <property type="match status" value="1"/>
</dbReference>
<dbReference type="InterPro" id="IPR015500">
    <property type="entry name" value="Peptidase_S8_subtilisin-rel"/>
</dbReference>
<dbReference type="Gene3D" id="2.60.40.10">
    <property type="entry name" value="Immunoglobulins"/>
    <property type="match status" value="2"/>
</dbReference>
<dbReference type="KEGG" id="rpla:A4Z71_02150"/>